<gene>
    <name evidence="1" type="ORF">FOZ63_033170</name>
</gene>
<organism evidence="1 2">
    <name type="scientific">Perkinsus olseni</name>
    <name type="common">Perkinsus atlanticus</name>
    <dbReference type="NCBI Taxonomy" id="32597"/>
    <lineage>
        <taxon>Eukaryota</taxon>
        <taxon>Sar</taxon>
        <taxon>Alveolata</taxon>
        <taxon>Perkinsozoa</taxon>
        <taxon>Perkinsea</taxon>
        <taxon>Perkinsida</taxon>
        <taxon>Perkinsidae</taxon>
        <taxon>Perkinsus</taxon>
    </lineage>
</organism>
<evidence type="ECO:0000313" key="1">
    <source>
        <dbReference type="EMBL" id="KAF4728098.1"/>
    </source>
</evidence>
<reference evidence="1 2" key="1">
    <citation type="submission" date="2020-04" db="EMBL/GenBank/DDBJ databases">
        <title>Perkinsus olseni comparative genomics.</title>
        <authorList>
            <person name="Bogema D.R."/>
        </authorList>
    </citation>
    <scope>NUCLEOTIDE SEQUENCE [LARGE SCALE GENOMIC DNA]</scope>
    <source>
        <strain evidence="1 2">ATCC PRA-207</strain>
    </source>
</reference>
<evidence type="ECO:0000313" key="2">
    <source>
        <dbReference type="Proteomes" id="UP000553632"/>
    </source>
</evidence>
<dbReference type="EMBL" id="JABANO010020669">
    <property type="protein sequence ID" value="KAF4728098.1"/>
    <property type="molecule type" value="Genomic_DNA"/>
</dbReference>
<dbReference type="AlphaFoldDB" id="A0A7J6S5B6"/>
<dbReference type="Proteomes" id="UP000553632">
    <property type="component" value="Unassembled WGS sequence"/>
</dbReference>
<comment type="caution">
    <text evidence="1">The sequence shown here is derived from an EMBL/GenBank/DDBJ whole genome shotgun (WGS) entry which is preliminary data.</text>
</comment>
<feature type="non-terminal residue" evidence="1">
    <location>
        <position position="1"/>
    </location>
</feature>
<keyword evidence="2" id="KW-1185">Reference proteome</keyword>
<sequence>ELNATTHMLRYNIVQSEIVPSGSPGEARMRVTLTQDHIVQGKPIELKAPWEAAESTKINADEFENAVGQRNMHIKFGNQRFDLDGGEEKIDRMHRSRRRGSQSVEGLLRITEKLRMRANYCATAASSRLACELLRTAIIDLLTSRAGGAHGRATMNNILCDDEDWTRNTARRLPFTDVRRAILSLCKEFGLRELSMAYEGDETLESSNGDCGPSDATVLIITKVLARHLINRLAQKLLLSSVVP</sequence>
<accession>A0A7J6S5B6</accession>
<name>A0A7J6S5B6_PEROL</name>
<proteinExistence type="predicted"/>
<protein>
    <submittedName>
        <fullName evidence="1">Uncharacterized protein</fullName>
    </submittedName>
</protein>